<accession>A0A2R6XDI9</accession>
<dbReference type="EMBL" id="KZ772693">
    <property type="protein sequence ID" value="PTQ44162.1"/>
    <property type="molecule type" value="Genomic_DNA"/>
</dbReference>
<keyword evidence="2" id="KW-1185">Reference proteome</keyword>
<protein>
    <submittedName>
        <fullName evidence="1">Uncharacterized protein</fullName>
    </submittedName>
</protein>
<organism evidence="1 2">
    <name type="scientific">Marchantia polymorpha</name>
    <name type="common">Common liverwort</name>
    <name type="synonym">Marchantia aquatica</name>
    <dbReference type="NCBI Taxonomy" id="3197"/>
    <lineage>
        <taxon>Eukaryota</taxon>
        <taxon>Viridiplantae</taxon>
        <taxon>Streptophyta</taxon>
        <taxon>Embryophyta</taxon>
        <taxon>Marchantiophyta</taxon>
        <taxon>Marchantiopsida</taxon>
        <taxon>Marchantiidae</taxon>
        <taxon>Marchantiales</taxon>
        <taxon>Marchantiaceae</taxon>
        <taxon>Marchantia</taxon>
    </lineage>
</organism>
<dbReference type="AlphaFoldDB" id="A0A2R6XDI9"/>
<dbReference type="Proteomes" id="UP000244005">
    <property type="component" value="Unassembled WGS sequence"/>
</dbReference>
<evidence type="ECO:0000313" key="2">
    <source>
        <dbReference type="Proteomes" id="UP000244005"/>
    </source>
</evidence>
<name>A0A2R6XDI9_MARPO</name>
<sequence length="79" mass="9031">MEPGPSARGLNSTGACTSTLIKFDFLEWVGCCPPYSALVYPIHRTPRRVERSKHEISLQQVRTYSRGIQRRWGMGRLSH</sequence>
<evidence type="ECO:0000313" key="1">
    <source>
        <dbReference type="EMBL" id="PTQ44162.1"/>
    </source>
</evidence>
<reference evidence="2" key="1">
    <citation type="journal article" date="2017" name="Cell">
        <title>Insights into land plant evolution garnered from the Marchantia polymorpha genome.</title>
        <authorList>
            <person name="Bowman J.L."/>
            <person name="Kohchi T."/>
            <person name="Yamato K.T."/>
            <person name="Jenkins J."/>
            <person name="Shu S."/>
            <person name="Ishizaki K."/>
            <person name="Yamaoka S."/>
            <person name="Nishihama R."/>
            <person name="Nakamura Y."/>
            <person name="Berger F."/>
            <person name="Adam C."/>
            <person name="Aki S.S."/>
            <person name="Althoff F."/>
            <person name="Araki T."/>
            <person name="Arteaga-Vazquez M.A."/>
            <person name="Balasubrmanian S."/>
            <person name="Barry K."/>
            <person name="Bauer D."/>
            <person name="Boehm C.R."/>
            <person name="Briginshaw L."/>
            <person name="Caballero-Perez J."/>
            <person name="Catarino B."/>
            <person name="Chen F."/>
            <person name="Chiyoda S."/>
            <person name="Chovatia M."/>
            <person name="Davies K.M."/>
            <person name="Delmans M."/>
            <person name="Demura T."/>
            <person name="Dierschke T."/>
            <person name="Dolan L."/>
            <person name="Dorantes-Acosta A.E."/>
            <person name="Eklund D.M."/>
            <person name="Florent S.N."/>
            <person name="Flores-Sandoval E."/>
            <person name="Fujiyama A."/>
            <person name="Fukuzawa H."/>
            <person name="Galik B."/>
            <person name="Grimanelli D."/>
            <person name="Grimwood J."/>
            <person name="Grossniklaus U."/>
            <person name="Hamada T."/>
            <person name="Haseloff J."/>
            <person name="Hetherington A.J."/>
            <person name="Higo A."/>
            <person name="Hirakawa Y."/>
            <person name="Hundley H.N."/>
            <person name="Ikeda Y."/>
            <person name="Inoue K."/>
            <person name="Inoue S.I."/>
            <person name="Ishida S."/>
            <person name="Jia Q."/>
            <person name="Kakita M."/>
            <person name="Kanazawa T."/>
            <person name="Kawai Y."/>
            <person name="Kawashima T."/>
            <person name="Kennedy M."/>
            <person name="Kinose K."/>
            <person name="Kinoshita T."/>
            <person name="Kohara Y."/>
            <person name="Koide E."/>
            <person name="Komatsu K."/>
            <person name="Kopischke S."/>
            <person name="Kubo M."/>
            <person name="Kyozuka J."/>
            <person name="Lagercrantz U."/>
            <person name="Lin S.S."/>
            <person name="Lindquist E."/>
            <person name="Lipzen A.M."/>
            <person name="Lu C.W."/>
            <person name="De Luna E."/>
            <person name="Martienssen R.A."/>
            <person name="Minamino N."/>
            <person name="Mizutani M."/>
            <person name="Mizutani M."/>
            <person name="Mochizuki N."/>
            <person name="Monte I."/>
            <person name="Mosher R."/>
            <person name="Nagasaki H."/>
            <person name="Nakagami H."/>
            <person name="Naramoto S."/>
            <person name="Nishitani K."/>
            <person name="Ohtani M."/>
            <person name="Okamoto T."/>
            <person name="Okumura M."/>
            <person name="Phillips J."/>
            <person name="Pollak B."/>
            <person name="Reinders A."/>
            <person name="Rovekamp M."/>
            <person name="Sano R."/>
            <person name="Sawa S."/>
            <person name="Schmid M.W."/>
            <person name="Shirakawa M."/>
            <person name="Solano R."/>
            <person name="Spunde A."/>
            <person name="Suetsugu N."/>
            <person name="Sugano S."/>
            <person name="Sugiyama A."/>
            <person name="Sun R."/>
            <person name="Suzuki Y."/>
            <person name="Takenaka M."/>
            <person name="Takezawa D."/>
            <person name="Tomogane H."/>
            <person name="Tsuzuki M."/>
            <person name="Ueda T."/>
            <person name="Umeda M."/>
            <person name="Ward J.M."/>
            <person name="Watanabe Y."/>
            <person name="Yazaki K."/>
            <person name="Yokoyama R."/>
            <person name="Yoshitake Y."/>
            <person name="Yotsui I."/>
            <person name="Zachgo S."/>
            <person name="Schmutz J."/>
        </authorList>
    </citation>
    <scope>NUCLEOTIDE SEQUENCE [LARGE SCALE GENOMIC DNA]</scope>
    <source>
        <strain evidence="2">Tak-1</strain>
    </source>
</reference>
<dbReference type="Gramene" id="Mp2g05820.1">
    <property type="protein sequence ID" value="Mp2g05820.1.cds1"/>
    <property type="gene ID" value="Mp2g05820"/>
</dbReference>
<gene>
    <name evidence="1" type="ORF">MARPO_0021s0038</name>
</gene>
<proteinExistence type="predicted"/>